<dbReference type="RefSeq" id="WP_146853427.1">
    <property type="nucleotide sequence ID" value="NZ_BKAG01000039.1"/>
</dbReference>
<name>A0A512ME05_9BACT</name>
<feature type="compositionally biased region" description="Acidic residues" evidence="1">
    <location>
        <begin position="273"/>
        <end position="288"/>
    </location>
</feature>
<dbReference type="Proteomes" id="UP000321577">
    <property type="component" value="Unassembled WGS sequence"/>
</dbReference>
<dbReference type="AlphaFoldDB" id="A0A512ME05"/>
<feature type="region of interest" description="Disordered" evidence="1">
    <location>
        <begin position="197"/>
        <end position="222"/>
    </location>
</feature>
<evidence type="ECO:0000256" key="1">
    <source>
        <dbReference type="SAM" id="MobiDB-lite"/>
    </source>
</evidence>
<protein>
    <submittedName>
        <fullName evidence="2">Uncharacterized protein</fullName>
    </submittedName>
</protein>
<sequence>MAWRFDQAVIRGELDNTEQGHVQVRLELVGHDEPLLLDLEGDAWRDIAGSRFHFSNPHPKLQSRIPPFHGVQKGVVGDITASRKVKVFTVPEEEWRQAYQEDRISEVPTEMRNSLYLEWFTPEHGRCIIESADFEIEVTEHAWQMDEDDEAAQRMASMHAMREYLADIIQRPSREDDGEYDDELRQEDFTEEKWEEQLKASDRLNDASMEAHDKYEEDEDSEEKIAYVMGWDHIIEDMADAQEGVEPSEDDPPEKKRRRRWIEMMNEISNDLQEGEEQAESEGDDDASSEAMHEDPFAGSASETEHAVSDEFDALDKHPLNVQSRKFLHTLFDQLRTPGLSQARGNDPDDPLDRFITHVLQISGKLASATSMACRRPSEGIDIETGHSLALTKRCLNWANEALICLNQLCECPDLKAHHPLFDEWQKELFSLRDGITDFRRDLRQK</sequence>
<dbReference type="EMBL" id="BKAG01000039">
    <property type="protein sequence ID" value="GEP44969.1"/>
    <property type="molecule type" value="Genomic_DNA"/>
</dbReference>
<reference evidence="2 3" key="1">
    <citation type="submission" date="2019-07" db="EMBL/GenBank/DDBJ databases">
        <title>Whole genome shotgun sequence of Brevifollis gellanilyticus NBRC 108608.</title>
        <authorList>
            <person name="Hosoyama A."/>
            <person name="Uohara A."/>
            <person name="Ohji S."/>
            <person name="Ichikawa N."/>
        </authorList>
    </citation>
    <scope>NUCLEOTIDE SEQUENCE [LARGE SCALE GENOMIC DNA]</scope>
    <source>
        <strain evidence="2 3">NBRC 108608</strain>
    </source>
</reference>
<evidence type="ECO:0000313" key="3">
    <source>
        <dbReference type="Proteomes" id="UP000321577"/>
    </source>
</evidence>
<accession>A0A512ME05</accession>
<feature type="region of interest" description="Disordered" evidence="1">
    <location>
        <begin position="269"/>
        <end position="307"/>
    </location>
</feature>
<comment type="caution">
    <text evidence="2">The sequence shown here is derived from an EMBL/GenBank/DDBJ whole genome shotgun (WGS) entry which is preliminary data.</text>
</comment>
<keyword evidence="3" id="KW-1185">Reference proteome</keyword>
<organism evidence="2 3">
    <name type="scientific">Brevifollis gellanilyticus</name>
    <dbReference type="NCBI Taxonomy" id="748831"/>
    <lineage>
        <taxon>Bacteria</taxon>
        <taxon>Pseudomonadati</taxon>
        <taxon>Verrucomicrobiota</taxon>
        <taxon>Verrucomicrobiia</taxon>
        <taxon>Verrucomicrobiales</taxon>
        <taxon>Verrucomicrobiaceae</taxon>
    </lineage>
</organism>
<evidence type="ECO:0000313" key="2">
    <source>
        <dbReference type="EMBL" id="GEP44969.1"/>
    </source>
</evidence>
<dbReference type="OrthoDB" id="198200at2"/>
<proteinExistence type="predicted"/>
<gene>
    <name evidence="2" type="ORF">BGE01nite_42600</name>
</gene>
<feature type="compositionally biased region" description="Basic and acidic residues" evidence="1">
    <location>
        <begin position="197"/>
        <end position="215"/>
    </location>
</feature>